<accession>A0A6A4VMF8</accession>
<feature type="region of interest" description="Disordered" evidence="1">
    <location>
        <begin position="247"/>
        <end position="315"/>
    </location>
</feature>
<dbReference type="AlphaFoldDB" id="A0A6A4VMF8"/>
<feature type="region of interest" description="Disordered" evidence="1">
    <location>
        <begin position="139"/>
        <end position="224"/>
    </location>
</feature>
<protein>
    <submittedName>
        <fullName evidence="2">Uncharacterized protein</fullName>
    </submittedName>
</protein>
<evidence type="ECO:0000256" key="1">
    <source>
        <dbReference type="SAM" id="MobiDB-lite"/>
    </source>
</evidence>
<proteinExistence type="predicted"/>
<gene>
    <name evidence="2" type="ORF">FJT64_006704</name>
</gene>
<name>A0A6A4VMF8_AMPAM</name>
<sequence length="315" mass="33261">MPKRRKVCSPAQEGQSDGDICAELKEFIARENAKCVKEIRDSNDKRLVAIEESLSFAMDSLTAVSERQHSADTDILQLQKETAELRRRLQQMELAEDRRQQEGRLTSLVFSGPAIQTQTRREDAARRIQTLVQQHMRHALDPSQGRAQAVSGEGPRGPALRREEWRRRERGRTPSEFGVAMELEVRSPGVASGSAAPDSRSPPVGSGGAADRGRPGASSSPLLDCAREAPVGLVRLSPPLEAVPTAGAVAAADRSAGGGGGTPRTRSRSASPGVRPSAAAGALGPPLPVTSGAGSPPLPAPVSGESGRRGETPDV</sequence>
<feature type="compositionally biased region" description="Basic and acidic residues" evidence="1">
    <location>
        <begin position="306"/>
        <end position="315"/>
    </location>
</feature>
<evidence type="ECO:0000313" key="3">
    <source>
        <dbReference type="Proteomes" id="UP000440578"/>
    </source>
</evidence>
<keyword evidence="3" id="KW-1185">Reference proteome</keyword>
<feature type="compositionally biased region" description="Low complexity" evidence="1">
    <location>
        <begin position="268"/>
        <end position="284"/>
    </location>
</feature>
<dbReference type="EMBL" id="VIIS01001596">
    <property type="protein sequence ID" value="KAF0295826.1"/>
    <property type="molecule type" value="Genomic_DNA"/>
</dbReference>
<dbReference type="Proteomes" id="UP000440578">
    <property type="component" value="Unassembled WGS sequence"/>
</dbReference>
<reference evidence="2 3" key="1">
    <citation type="submission" date="2019-07" db="EMBL/GenBank/DDBJ databases">
        <title>Draft genome assembly of a fouling barnacle, Amphibalanus amphitrite (Darwin, 1854): The first reference genome for Thecostraca.</title>
        <authorList>
            <person name="Kim W."/>
        </authorList>
    </citation>
    <scope>NUCLEOTIDE SEQUENCE [LARGE SCALE GENOMIC DNA]</scope>
    <source>
        <strain evidence="2">SNU_AA5</strain>
        <tissue evidence="2">Soma without cirri and trophi</tissue>
    </source>
</reference>
<dbReference type="OrthoDB" id="6356316at2759"/>
<organism evidence="2 3">
    <name type="scientific">Amphibalanus amphitrite</name>
    <name type="common">Striped barnacle</name>
    <name type="synonym">Balanus amphitrite</name>
    <dbReference type="NCBI Taxonomy" id="1232801"/>
    <lineage>
        <taxon>Eukaryota</taxon>
        <taxon>Metazoa</taxon>
        <taxon>Ecdysozoa</taxon>
        <taxon>Arthropoda</taxon>
        <taxon>Crustacea</taxon>
        <taxon>Multicrustacea</taxon>
        <taxon>Cirripedia</taxon>
        <taxon>Thoracica</taxon>
        <taxon>Thoracicalcarea</taxon>
        <taxon>Balanomorpha</taxon>
        <taxon>Balanoidea</taxon>
        <taxon>Balanidae</taxon>
        <taxon>Amphibalaninae</taxon>
        <taxon>Amphibalanus</taxon>
    </lineage>
</organism>
<evidence type="ECO:0000313" key="2">
    <source>
        <dbReference type="EMBL" id="KAF0295826.1"/>
    </source>
</evidence>
<feature type="compositionally biased region" description="Basic and acidic residues" evidence="1">
    <location>
        <begin position="160"/>
        <end position="173"/>
    </location>
</feature>
<comment type="caution">
    <text evidence="2">The sequence shown here is derived from an EMBL/GenBank/DDBJ whole genome shotgun (WGS) entry which is preliminary data.</text>
</comment>